<dbReference type="Proteomes" id="UP000031586">
    <property type="component" value="Unassembled WGS sequence"/>
</dbReference>
<evidence type="ECO:0000259" key="10">
    <source>
        <dbReference type="Pfam" id="PF14067"/>
    </source>
</evidence>
<dbReference type="InterPro" id="IPR032816">
    <property type="entry name" value="VTT_dom"/>
</dbReference>
<protein>
    <submittedName>
        <fullName evidence="11">Uncharacterized protein</fullName>
    </submittedName>
</protein>
<comment type="caution">
    <text evidence="11">The sequence shown here is derived from an EMBL/GenBank/DDBJ whole genome shotgun (WGS) entry which is preliminary data.</text>
</comment>
<evidence type="ECO:0000256" key="8">
    <source>
        <dbReference type="SAM" id="Phobius"/>
    </source>
</evidence>
<dbReference type="InterPro" id="IPR032818">
    <property type="entry name" value="DedA-like"/>
</dbReference>
<accession>A0A0C1WCH2</accession>
<feature type="domain" description="LssY-like C-terminal" evidence="10">
    <location>
        <begin position="248"/>
        <end position="385"/>
    </location>
</feature>
<dbReference type="InterPro" id="IPR025902">
    <property type="entry name" value="LssY-like-C_dom"/>
</dbReference>
<feature type="transmembrane region" description="Helical" evidence="8">
    <location>
        <begin position="170"/>
        <end position="186"/>
    </location>
</feature>
<evidence type="ECO:0000256" key="3">
    <source>
        <dbReference type="ARBA" id="ARBA00022475"/>
    </source>
</evidence>
<feature type="transmembrane region" description="Helical" evidence="8">
    <location>
        <begin position="41"/>
        <end position="62"/>
    </location>
</feature>
<dbReference type="GO" id="GO:0005886">
    <property type="term" value="C:plasma membrane"/>
    <property type="evidence" value="ECO:0007669"/>
    <property type="project" value="UniProtKB-SubCell"/>
</dbReference>
<feature type="region of interest" description="Disordered" evidence="7">
    <location>
        <begin position="428"/>
        <end position="453"/>
    </location>
</feature>
<dbReference type="Pfam" id="PF14067">
    <property type="entry name" value="LssY_C"/>
    <property type="match status" value="1"/>
</dbReference>
<keyword evidence="6 8" id="KW-0472">Membrane</keyword>
<proteinExistence type="inferred from homology"/>
<sequence length="453" mass="50198">MLEAISLFFGAFLDATIGPNLFVPGEPFLLAAGYQLHQGIIWGVIAVLIGGWLGDQLSYFIGKRSGSKAQRKLIRWQAKTKRPIARCRLLMKKRGNVILIFARLLGPVAWVVPFMAGSVNVSWKRFTVCSSIGLILGVGQFVVAGYLLASGLQTWLPLDSLKLILIEHKLLIASVLVAVTFTIVAWQKNWSRKWTKSLTALVLCLVAANYGHFFYLADDNVLQVEPTEIQPIAFNDLGFKVYPGRSNVFDAQAVNLVYVGESPRTLMQELGWLENQTFSRNDIELSDYVSLLKQKLPPVSDLFWNGKPQAMAFQEPGSLLKRSHIRWWQAGLEASSNQSVWVGAISYDDGLKLAHYSGIVTVLHRIDPNVDSERDRLANQIEMSHLALVGELHSLAQPVAMDNKHDYYSDGNVLLISEPSVALNVSNQRPDTKMAPNDEASISAISELSPGVI</sequence>
<evidence type="ECO:0000256" key="5">
    <source>
        <dbReference type="ARBA" id="ARBA00022989"/>
    </source>
</evidence>
<dbReference type="Pfam" id="PF09335">
    <property type="entry name" value="VTT_dom"/>
    <property type="match status" value="1"/>
</dbReference>
<dbReference type="EMBL" id="JPRD01000011">
    <property type="protein sequence ID" value="KIF54027.1"/>
    <property type="molecule type" value="Genomic_DNA"/>
</dbReference>
<evidence type="ECO:0000256" key="4">
    <source>
        <dbReference type="ARBA" id="ARBA00022692"/>
    </source>
</evidence>
<evidence type="ECO:0000256" key="1">
    <source>
        <dbReference type="ARBA" id="ARBA00004651"/>
    </source>
</evidence>
<dbReference type="AlphaFoldDB" id="A0A0C1WCH2"/>
<comment type="similarity">
    <text evidence="2">Belongs to the DedA family.</text>
</comment>
<feature type="domain" description="VTT" evidence="9">
    <location>
        <begin position="23"/>
        <end position="146"/>
    </location>
</feature>
<evidence type="ECO:0000256" key="6">
    <source>
        <dbReference type="ARBA" id="ARBA00023136"/>
    </source>
</evidence>
<feature type="transmembrane region" description="Helical" evidence="8">
    <location>
        <begin position="125"/>
        <end position="149"/>
    </location>
</feature>
<comment type="subcellular location">
    <subcellularLocation>
        <location evidence="1">Cell membrane</location>
        <topology evidence="1">Multi-pass membrane protein</topology>
    </subcellularLocation>
</comment>
<keyword evidence="4 8" id="KW-0812">Transmembrane</keyword>
<name>A0A0C1WCH2_9VIBR</name>
<organism evidence="11 12">
    <name type="scientific">Vibrio owensii CAIM 1854 = LMG 25443</name>
    <dbReference type="NCBI Taxonomy" id="1229493"/>
    <lineage>
        <taxon>Bacteria</taxon>
        <taxon>Pseudomonadati</taxon>
        <taxon>Pseudomonadota</taxon>
        <taxon>Gammaproteobacteria</taxon>
        <taxon>Vibrionales</taxon>
        <taxon>Vibrionaceae</taxon>
        <taxon>Vibrio</taxon>
    </lineage>
</organism>
<dbReference type="PANTHER" id="PTHR30353">
    <property type="entry name" value="INNER MEMBRANE PROTEIN DEDA-RELATED"/>
    <property type="match status" value="1"/>
</dbReference>
<reference evidence="11 12" key="1">
    <citation type="submission" date="2014-07" db="EMBL/GenBank/DDBJ databases">
        <title>Unique and conserved regions in Vibrio harveyi and related species in comparison with the shrimp pathogen Vibrio harveyi CAIM 1792.</title>
        <authorList>
            <person name="Espinoza-Valles I."/>
            <person name="Vora G."/>
            <person name="Leekitcharoenphon P."/>
            <person name="Ussery D."/>
            <person name="Hoj L."/>
            <person name="Gomez-Gil B."/>
        </authorList>
    </citation>
    <scope>NUCLEOTIDE SEQUENCE [LARGE SCALE GENOMIC DNA]</scope>
    <source>
        <strain evidence="12">CAIM 1854 / LMG 25443</strain>
    </source>
</reference>
<dbReference type="PANTHER" id="PTHR30353:SF15">
    <property type="entry name" value="INNER MEMBRANE PROTEIN YABI"/>
    <property type="match status" value="1"/>
</dbReference>
<feature type="transmembrane region" description="Helical" evidence="8">
    <location>
        <begin position="96"/>
        <end position="119"/>
    </location>
</feature>
<feature type="transmembrane region" description="Helical" evidence="8">
    <location>
        <begin position="198"/>
        <end position="217"/>
    </location>
</feature>
<evidence type="ECO:0000313" key="12">
    <source>
        <dbReference type="Proteomes" id="UP000031586"/>
    </source>
</evidence>
<dbReference type="PATRIC" id="fig|1229493.5.peg.356"/>
<evidence type="ECO:0000313" key="11">
    <source>
        <dbReference type="EMBL" id="KIF54027.1"/>
    </source>
</evidence>
<gene>
    <name evidence="11" type="ORF">H735_06460</name>
</gene>
<evidence type="ECO:0000256" key="7">
    <source>
        <dbReference type="SAM" id="MobiDB-lite"/>
    </source>
</evidence>
<dbReference type="RefSeq" id="WP_020194907.1">
    <property type="nucleotide sequence ID" value="NZ_BAOH01000009.1"/>
</dbReference>
<evidence type="ECO:0000259" key="9">
    <source>
        <dbReference type="Pfam" id="PF09335"/>
    </source>
</evidence>
<evidence type="ECO:0000256" key="2">
    <source>
        <dbReference type="ARBA" id="ARBA00010792"/>
    </source>
</evidence>
<keyword evidence="3" id="KW-1003">Cell membrane</keyword>
<keyword evidence="5 8" id="KW-1133">Transmembrane helix</keyword>